<evidence type="ECO:0000313" key="2">
    <source>
        <dbReference type="Ensembl" id="ENSCVAP00000006012.1"/>
    </source>
</evidence>
<keyword evidence="3" id="KW-1185">Reference proteome</keyword>
<organism evidence="2 3">
    <name type="scientific">Cyprinodon variegatus</name>
    <name type="common">Sheepshead minnow</name>
    <dbReference type="NCBI Taxonomy" id="28743"/>
    <lineage>
        <taxon>Eukaryota</taxon>
        <taxon>Metazoa</taxon>
        <taxon>Chordata</taxon>
        <taxon>Craniata</taxon>
        <taxon>Vertebrata</taxon>
        <taxon>Euteleostomi</taxon>
        <taxon>Actinopterygii</taxon>
        <taxon>Neopterygii</taxon>
        <taxon>Teleostei</taxon>
        <taxon>Neoteleostei</taxon>
        <taxon>Acanthomorphata</taxon>
        <taxon>Ovalentaria</taxon>
        <taxon>Atherinomorphae</taxon>
        <taxon>Cyprinodontiformes</taxon>
        <taxon>Cyprinodontidae</taxon>
        <taxon>Cyprinodon</taxon>
    </lineage>
</organism>
<evidence type="ECO:0000313" key="3">
    <source>
        <dbReference type="Proteomes" id="UP000265020"/>
    </source>
</evidence>
<accession>A0A3Q2CL63</accession>
<name>A0A3Q2CL63_CYPVA</name>
<sequence length="121" mass="13151">MKHDGLFLFLLPAQVRNHTCARCAVKDSARAPTSSPTAESTAATGLSAALAVSTLSSVGWTCSATKRLNVAMEKLTPKDEPRRSKQLCSHTHTEKKTHRSCCNPCPSSSLSDLQEEILRKR</sequence>
<reference evidence="2" key="1">
    <citation type="submission" date="2025-08" db="UniProtKB">
        <authorList>
            <consortium name="Ensembl"/>
        </authorList>
    </citation>
    <scope>IDENTIFICATION</scope>
</reference>
<dbReference type="Proteomes" id="UP000265020">
    <property type="component" value="Unassembled WGS sequence"/>
</dbReference>
<dbReference type="AlphaFoldDB" id="A0A3Q2CL63"/>
<dbReference type="Ensembl" id="ENSCVAT00000005695.1">
    <property type="protein sequence ID" value="ENSCVAP00000006012.1"/>
    <property type="gene ID" value="ENSCVAG00000007502.1"/>
</dbReference>
<reference evidence="2" key="2">
    <citation type="submission" date="2025-09" db="UniProtKB">
        <authorList>
            <consortium name="Ensembl"/>
        </authorList>
    </citation>
    <scope>IDENTIFICATION</scope>
</reference>
<feature type="region of interest" description="Disordered" evidence="1">
    <location>
        <begin position="77"/>
        <end position="121"/>
    </location>
</feature>
<protein>
    <submittedName>
        <fullName evidence="2">Uncharacterized protein</fullName>
    </submittedName>
</protein>
<dbReference type="GeneTree" id="ENSGT00940000178069"/>
<proteinExistence type="predicted"/>
<evidence type="ECO:0000256" key="1">
    <source>
        <dbReference type="SAM" id="MobiDB-lite"/>
    </source>
</evidence>